<feature type="compositionally biased region" description="Polar residues" evidence="4">
    <location>
        <begin position="1055"/>
        <end position="1080"/>
    </location>
</feature>
<dbReference type="GO" id="GO:0005856">
    <property type="term" value="C:cytoskeleton"/>
    <property type="evidence" value="ECO:0007669"/>
    <property type="project" value="UniProtKB-SubCell"/>
</dbReference>
<feature type="region of interest" description="Disordered" evidence="4">
    <location>
        <begin position="631"/>
        <end position="666"/>
    </location>
</feature>
<feature type="region of interest" description="Disordered" evidence="4">
    <location>
        <begin position="696"/>
        <end position="717"/>
    </location>
</feature>
<reference evidence="6 7" key="1">
    <citation type="submission" date="2018-05" db="EMBL/GenBank/DDBJ databases">
        <title>Whole genome sequencing for identification of molecular markers to develop diagnostic detection tools for the regulated plant pathogen Lachnellula willkommii.</title>
        <authorList>
            <person name="Giroux E."/>
            <person name="Bilodeau G."/>
        </authorList>
    </citation>
    <scope>NUCLEOTIDE SEQUENCE [LARGE SCALE GENOMIC DNA]</scope>
    <source>
        <strain evidence="6 7">CBS 203.66</strain>
    </source>
</reference>
<feature type="compositionally biased region" description="Polar residues" evidence="4">
    <location>
        <begin position="877"/>
        <end position="886"/>
    </location>
</feature>
<dbReference type="Gene3D" id="3.30.920.20">
    <property type="entry name" value="Gas2-like domain"/>
    <property type="match status" value="1"/>
</dbReference>
<feature type="compositionally biased region" description="Low complexity" evidence="4">
    <location>
        <begin position="1528"/>
        <end position="1541"/>
    </location>
</feature>
<feature type="compositionally biased region" description="Polar residues" evidence="4">
    <location>
        <begin position="1287"/>
        <end position="1305"/>
    </location>
</feature>
<feature type="compositionally biased region" description="Low complexity" evidence="4">
    <location>
        <begin position="649"/>
        <end position="658"/>
    </location>
</feature>
<dbReference type="InterPro" id="IPR003108">
    <property type="entry name" value="GAR_dom"/>
</dbReference>
<dbReference type="Proteomes" id="UP000469559">
    <property type="component" value="Unassembled WGS sequence"/>
</dbReference>
<dbReference type="SUPFAM" id="SSF143575">
    <property type="entry name" value="GAS2 domain-like"/>
    <property type="match status" value="1"/>
</dbReference>
<evidence type="ECO:0000313" key="6">
    <source>
        <dbReference type="EMBL" id="TVY16691.1"/>
    </source>
</evidence>
<accession>A0A8T9BB85</accession>
<evidence type="ECO:0000259" key="5">
    <source>
        <dbReference type="PROSITE" id="PS51460"/>
    </source>
</evidence>
<feature type="compositionally biased region" description="Polar residues" evidence="4">
    <location>
        <begin position="1183"/>
        <end position="1192"/>
    </location>
</feature>
<comment type="caution">
    <text evidence="6">The sequence shown here is derived from an EMBL/GenBank/DDBJ whole genome shotgun (WGS) entry which is preliminary data.</text>
</comment>
<feature type="compositionally biased region" description="Basic and acidic residues" evidence="4">
    <location>
        <begin position="430"/>
        <end position="463"/>
    </location>
</feature>
<comment type="subcellular location">
    <subcellularLocation>
        <location evidence="1">Cytoplasm</location>
        <location evidence="1">Cytoskeleton</location>
    </subcellularLocation>
</comment>
<feature type="compositionally biased region" description="Basic and acidic residues" evidence="4">
    <location>
        <begin position="475"/>
        <end position="489"/>
    </location>
</feature>
<keyword evidence="3" id="KW-0206">Cytoskeleton</keyword>
<feature type="compositionally biased region" description="Basic and acidic residues" evidence="4">
    <location>
        <begin position="631"/>
        <end position="648"/>
    </location>
</feature>
<keyword evidence="2" id="KW-0963">Cytoplasm</keyword>
<feature type="compositionally biased region" description="Polar residues" evidence="4">
    <location>
        <begin position="1370"/>
        <end position="1386"/>
    </location>
</feature>
<dbReference type="InterPro" id="IPR036534">
    <property type="entry name" value="GAR_dom_sf"/>
</dbReference>
<organism evidence="6 7">
    <name type="scientific">Lachnellula arida</name>
    <dbReference type="NCBI Taxonomy" id="1316785"/>
    <lineage>
        <taxon>Eukaryota</taxon>
        <taxon>Fungi</taxon>
        <taxon>Dikarya</taxon>
        <taxon>Ascomycota</taxon>
        <taxon>Pezizomycotina</taxon>
        <taxon>Leotiomycetes</taxon>
        <taxon>Helotiales</taxon>
        <taxon>Lachnaceae</taxon>
        <taxon>Lachnellula</taxon>
    </lineage>
</organism>
<feature type="compositionally biased region" description="Polar residues" evidence="4">
    <location>
        <begin position="1250"/>
        <end position="1260"/>
    </location>
</feature>
<feature type="compositionally biased region" description="Low complexity" evidence="4">
    <location>
        <begin position="830"/>
        <end position="841"/>
    </location>
</feature>
<dbReference type="OrthoDB" id="5409589at2759"/>
<dbReference type="PROSITE" id="PS51460">
    <property type="entry name" value="GAR"/>
    <property type="match status" value="1"/>
</dbReference>
<feature type="region of interest" description="Disordered" evidence="4">
    <location>
        <begin position="1441"/>
        <end position="1608"/>
    </location>
</feature>
<feature type="compositionally biased region" description="Basic and acidic residues" evidence="4">
    <location>
        <begin position="1560"/>
        <end position="1594"/>
    </location>
</feature>
<feature type="compositionally biased region" description="Basic and acidic residues" evidence="4">
    <location>
        <begin position="696"/>
        <end position="714"/>
    </location>
</feature>
<feature type="region of interest" description="Disordered" evidence="4">
    <location>
        <begin position="1"/>
        <end position="38"/>
    </location>
</feature>
<name>A0A8T9BB85_9HELO</name>
<feature type="compositionally biased region" description="Low complexity" evidence="4">
    <location>
        <begin position="1262"/>
        <end position="1283"/>
    </location>
</feature>
<gene>
    <name evidence="6" type="ORF">LARI1_G008032</name>
</gene>
<sequence>MDPPAPPTIVSPITPRLSPGAHTPSHPSSRLSIRERQTDDILTDLTPSTTFEAFTSPSGKLRASIEAASQSEQAFGIRATLASKKIQEWVNELSSWPWPTESGSAGFEMPAAKRRKISDEPNTNGSLEVEYRGSLPMADALQYEVRIEEITGDMEDLNFEEIKRQVLDTHFSAKSRPSSSASSAPMPSFLSSYTKMDDFTAIVTATVLQALPNLSRLMRLMEVWSIRLAVLRKVPPLLTALDDVEVALKSGWSAMQVPENQESGDVQALSRNTFDVMKSVLQDKVTSLGQDLDYMLDTLEGRPDTLPDSWLDRMESIEQDYGEWAVAGDRKVREGEWARMAKARKEAEDARRAKEAEEAEAARLKAEKDAEVSRILAEEQAAEAAKRKAEEDATNARILAEMQTAEASKLKAEKDAEVARIQAEEQAAEAARRKAAQDAEDERLRVEQLAEEARLKTERDEASARILAQEQATESAKRKADEDAANARRLQEEQIADAARRKAEQDVEDERLKAEELAEQVRLKTEQDEEASRLLAQEQAAKLKADEDVANAARLQEEEIADAARRKADQDVQHERIKAEQLAEELRLKTERDAEEARRLKAKEAAEFVRQQAVKDAADAKRLEEEQALEAIRRKEESDAEDAERLKAEAAANLAQQQARRETEEATRIFEEAQALEAAQRQAELNAQNTEVARQAIEDAEKGEAAERDAKAEQDLQNEDYVNAAAAKKQPTHIALPEIVQRDEEPVAIRTLPVSITGAASTVNPSIDTDSEANESIYSPDFDLQLERFAPFDGSSDIHLVDLDVPITQNRVLQPGQNGNAIPQPKGNKSSRPASISIPPANNLGNILQTPRTSTPLSNDAVQMPSTAPADNRIMQDRNSPSTPKSKLQLGHAFAEFIRHSLPSTPAEESSKRSLDFLKSSAISVPDSVCMNADHTPTPPANVFSGEPTAAEETHQLLVIKSDETVTHSPDSLFADAPTEHRQDIESADHILASTETGDSELFEIDDSQLSIQRSRNSSVSGYSISQATPEILEAEPAEYFRPVLSPIESPRFSIQGSEPATPTISRTFVSDAGNHSFSTLDEDEEMSSSTPQRRAEEAFPPQESTTLPSDSEERDAEEVEFGNNLEDSLEISQIGDSSTPLVARRASLSPIDTGIKIILPARPHSSSSETLTIVTGFEGNASTPMIPSSPLSAERESFSEVEPESPSAGRVGTRNRISHEYSPPGSPALMPAIRKRGSLPSPTSPTLSALDQSDTSSLSIDAPTFSTSDPSDTSSISTDAPIFDNVQVSPDRSMNSGPTMTSNDQLEQQISSILDSIPTKIRLTSKPDAHQANTLRIKKTRRSVTPSLRSTSSMSNYSRAPTPSFLLSPDQSQTRSRPRPQNGTPETKLYHLSRSNGEAPIKLLVRLVGENGERVMVRVGGGWADLGEYLKEYASHHGRRNASNFGNDKIEIQDLPSSRNVSGASTVRGNGNGRSTPVPESRPVSAFDRPMSSLNIRKTRKSMGESDIRSPSTPLPMMNRPAFNETPPSSGPARSSSRMSWAEDDSSLGLAGPKSKKVAISERDQEWVESMKEKVRHASAEKERRDRDREFGQMERVGGTKRLFRKT</sequence>
<dbReference type="EMBL" id="QGMF01000336">
    <property type="protein sequence ID" value="TVY16691.1"/>
    <property type="molecule type" value="Genomic_DNA"/>
</dbReference>
<evidence type="ECO:0000256" key="4">
    <source>
        <dbReference type="SAM" id="MobiDB-lite"/>
    </source>
</evidence>
<feature type="region of interest" description="Disordered" evidence="4">
    <location>
        <begin position="1322"/>
        <end position="1395"/>
    </location>
</feature>
<evidence type="ECO:0000256" key="3">
    <source>
        <dbReference type="ARBA" id="ARBA00023212"/>
    </source>
</evidence>
<dbReference type="GO" id="GO:0008017">
    <property type="term" value="F:microtubule binding"/>
    <property type="evidence" value="ECO:0007669"/>
    <property type="project" value="InterPro"/>
</dbReference>
<feature type="region of interest" description="Disordered" evidence="4">
    <location>
        <begin position="1183"/>
        <end position="1305"/>
    </location>
</feature>
<evidence type="ECO:0000256" key="2">
    <source>
        <dbReference type="ARBA" id="ARBA00022490"/>
    </source>
</evidence>
<proteinExistence type="predicted"/>
<feature type="compositionally biased region" description="Polar residues" evidence="4">
    <location>
        <begin position="843"/>
        <end position="866"/>
    </location>
</feature>
<feature type="region of interest" description="Disordered" evidence="4">
    <location>
        <begin position="423"/>
        <end position="489"/>
    </location>
</feature>
<feature type="region of interest" description="Disordered" evidence="4">
    <location>
        <begin position="813"/>
        <end position="888"/>
    </location>
</feature>
<feature type="compositionally biased region" description="Polar residues" evidence="4">
    <location>
        <begin position="1456"/>
        <end position="1476"/>
    </location>
</feature>
<feature type="compositionally biased region" description="Polar residues" evidence="4">
    <location>
        <begin position="1131"/>
        <end position="1141"/>
    </location>
</feature>
<dbReference type="Pfam" id="PF02187">
    <property type="entry name" value="GAS2"/>
    <property type="match status" value="1"/>
</dbReference>
<feature type="compositionally biased region" description="Acidic residues" evidence="4">
    <location>
        <begin position="1111"/>
        <end position="1121"/>
    </location>
</feature>
<feature type="compositionally biased region" description="Low complexity" evidence="4">
    <location>
        <begin position="1239"/>
        <end position="1249"/>
    </location>
</feature>
<feature type="domain" description="GAR" evidence="5">
    <location>
        <begin position="1361"/>
        <end position="1438"/>
    </location>
</feature>
<evidence type="ECO:0000256" key="1">
    <source>
        <dbReference type="ARBA" id="ARBA00004245"/>
    </source>
</evidence>
<evidence type="ECO:0000313" key="7">
    <source>
        <dbReference type="Proteomes" id="UP000469559"/>
    </source>
</evidence>
<feature type="region of interest" description="Disordered" evidence="4">
    <location>
        <begin position="1055"/>
        <end position="1141"/>
    </location>
</feature>
<keyword evidence="7" id="KW-1185">Reference proteome</keyword>
<protein>
    <recommendedName>
        <fullName evidence="5">GAR domain-containing protein</fullName>
    </recommendedName>
</protein>
<feature type="compositionally biased region" description="Polar residues" evidence="4">
    <location>
        <begin position="1344"/>
        <end position="1362"/>
    </location>
</feature>